<proteinExistence type="predicted"/>
<protein>
    <recommendedName>
        <fullName evidence="4">SusC/RagA family TonB-linked outer membrane protein</fullName>
    </recommendedName>
</protein>
<dbReference type="SUPFAM" id="SSF49464">
    <property type="entry name" value="Carboxypeptidase regulatory domain-like"/>
    <property type="match status" value="1"/>
</dbReference>
<dbReference type="Gene3D" id="2.60.40.1120">
    <property type="entry name" value="Carboxypeptidase-like, regulatory domain"/>
    <property type="match status" value="1"/>
</dbReference>
<evidence type="ECO:0000256" key="1">
    <source>
        <dbReference type="SAM" id="SignalP"/>
    </source>
</evidence>
<dbReference type="InterPro" id="IPR008969">
    <property type="entry name" value="CarboxyPept-like_regulatory"/>
</dbReference>
<dbReference type="AlphaFoldDB" id="A0AA37ML31"/>
<feature type="chain" id="PRO_5041229347" description="SusC/RagA family TonB-linked outer membrane protein" evidence="1">
    <location>
        <begin position="34"/>
        <end position="92"/>
    </location>
</feature>
<keyword evidence="1" id="KW-0732">Signal</keyword>
<reference evidence="2" key="1">
    <citation type="submission" date="2021-08" db="EMBL/GenBank/DDBJ databases">
        <title>Prevotella lacticifex sp. nov., isolated from rumen of cow.</title>
        <authorList>
            <person name="Shinkai T."/>
            <person name="Ikeyama N."/>
            <person name="Kumagai M."/>
            <person name="Ohmori H."/>
            <person name="Sakamoto M."/>
            <person name="Ohkuma M."/>
            <person name="Mitsumori M."/>
        </authorList>
    </citation>
    <scope>NUCLEOTIDE SEQUENCE</scope>
    <source>
        <strain evidence="2">DSM 11371</strain>
    </source>
</reference>
<evidence type="ECO:0008006" key="4">
    <source>
        <dbReference type="Google" id="ProtNLM"/>
    </source>
</evidence>
<sequence length="92" mass="9345">MNSKKLLKTTALPTVVACSALAFSPYGVQTANAAVQIAQQANSIKGTVVDDMGEPVIGATIKVVGAKGTGTVTDLDGNFVLNVKPGTKLQIS</sequence>
<gene>
    <name evidence="2" type="ORF">PRRU23_12020</name>
</gene>
<feature type="signal peptide" evidence="1">
    <location>
        <begin position="1"/>
        <end position="33"/>
    </location>
</feature>
<evidence type="ECO:0000313" key="2">
    <source>
        <dbReference type="EMBL" id="GJG27502.1"/>
    </source>
</evidence>
<organism evidence="2 3">
    <name type="scientific">Segatella bryantii</name>
    <name type="common">Prevotella bryantii</name>
    <dbReference type="NCBI Taxonomy" id="77095"/>
    <lineage>
        <taxon>Bacteria</taxon>
        <taxon>Pseudomonadati</taxon>
        <taxon>Bacteroidota</taxon>
        <taxon>Bacteroidia</taxon>
        <taxon>Bacteroidales</taxon>
        <taxon>Prevotellaceae</taxon>
        <taxon>Segatella</taxon>
    </lineage>
</organism>
<dbReference type="Proteomes" id="UP000887043">
    <property type="component" value="Unassembled WGS sequence"/>
</dbReference>
<dbReference type="EMBL" id="BPTR01000001">
    <property type="protein sequence ID" value="GJG27502.1"/>
    <property type="molecule type" value="Genomic_DNA"/>
</dbReference>
<name>A0AA37ML31_SEGBR</name>
<comment type="caution">
    <text evidence="2">The sequence shown here is derived from an EMBL/GenBank/DDBJ whole genome shotgun (WGS) entry which is preliminary data.</text>
</comment>
<accession>A0AA37ML31</accession>
<evidence type="ECO:0000313" key="3">
    <source>
        <dbReference type="Proteomes" id="UP000887043"/>
    </source>
</evidence>
<dbReference type="Pfam" id="PF13715">
    <property type="entry name" value="CarbopepD_reg_2"/>
    <property type="match status" value="1"/>
</dbReference>